<gene>
    <name evidence="3" type="ORF">COCON_G00055680</name>
</gene>
<dbReference type="InterPro" id="IPR035979">
    <property type="entry name" value="RBD_domain_sf"/>
</dbReference>
<dbReference type="GO" id="GO:0003723">
    <property type="term" value="F:RNA binding"/>
    <property type="evidence" value="ECO:0007669"/>
    <property type="project" value="InterPro"/>
</dbReference>
<organism evidence="3 4">
    <name type="scientific">Conger conger</name>
    <name type="common">Conger eel</name>
    <name type="synonym">Muraena conger</name>
    <dbReference type="NCBI Taxonomy" id="82655"/>
    <lineage>
        <taxon>Eukaryota</taxon>
        <taxon>Metazoa</taxon>
        <taxon>Chordata</taxon>
        <taxon>Craniata</taxon>
        <taxon>Vertebrata</taxon>
        <taxon>Euteleostomi</taxon>
        <taxon>Actinopterygii</taxon>
        <taxon>Neopterygii</taxon>
        <taxon>Teleostei</taxon>
        <taxon>Anguilliformes</taxon>
        <taxon>Congridae</taxon>
        <taxon>Conger</taxon>
    </lineage>
</organism>
<dbReference type="OrthoDB" id="9941526at2759"/>
<feature type="compositionally biased region" description="Low complexity" evidence="1">
    <location>
        <begin position="666"/>
        <end position="677"/>
    </location>
</feature>
<feature type="compositionally biased region" description="Low complexity" evidence="1">
    <location>
        <begin position="884"/>
        <end position="893"/>
    </location>
</feature>
<dbReference type="PANTHER" id="PTHR17550:SF7">
    <property type="entry name" value="RNA-BINDING PROTEIN 44"/>
    <property type="match status" value="1"/>
</dbReference>
<feature type="compositionally biased region" description="Basic and acidic residues" evidence="1">
    <location>
        <begin position="369"/>
        <end position="401"/>
    </location>
</feature>
<dbReference type="PANTHER" id="PTHR17550">
    <property type="entry name" value="E3 UBIQUITIN-PROTEIN LIGASE TTC3"/>
    <property type="match status" value="1"/>
</dbReference>
<feature type="compositionally biased region" description="Basic and acidic residues" evidence="1">
    <location>
        <begin position="693"/>
        <end position="705"/>
    </location>
</feature>
<keyword evidence="4" id="KW-1185">Reference proteome</keyword>
<evidence type="ECO:0000259" key="2">
    <source>
        <dbReference type="SMART" id="SM00360"/>
    </source>
</evidence>
<comment type="caution">
    <text evidence="3">The sequence shown here is derived from an EMBL/GenBank/DDBJ whole genome shotgun (WGS) entry which is preliminary data.</text>
</comment>
<dbReference type="SUPFAM" id="SSF54928">
    <property type="entry name" value="RNA-binding domain, RBD"/>
    <property type="match status" value="1"/>
</dbReference>
<dbReference type="InterPro" id="IPR056871">
    <property type="entry name" value="WH_TTC3"/>
</dbReference>
<protein>
    <recommendedName>
        <fullName evidence="2">RRM domain-containing protein</fullName>
    </recommendedName>
</protein>
<reference evidence="3" key="1">
    <citation type="journal article" date="2023" name="Science">
        <title>Genome structures resolve the early diversification of teleost fishes.</title>
        <authorList>
            <person name="Parey E."/>
            <person name="Louis A."/>
            <person name="Montfort J."/>
            <person name="Bouchez O."/>
            <person name="Roques C."/>
            <person name="Iampietro C."/>
            <person name="Lluch J."/>
            <person name="Castinel A."/>
            <person name="Donnadieu C."/>
            <person name="Desvignes T."/>
            <person name="Floi Bucao C."/>
            <person name="Jouanno E."/>
            <person name="Wen M."/>
            <person name="Mejri S."/>
            <person name="Dirks R."/>
            <person name="Jansen H."/>
            <person name="Henkel C."/>
            <person name="Chen W.J."/>
            <person name="Zahm M."/>
            <person name="Cabau C."/>
            <person name="Klopp C."/>
            <person name="Thompson A.W."/>
            <person name="Robinson-Rechavi M."/>
            <person name="Braasch I."/>
            <person name="Lecointre G."/>
            <person name="Bobe J."/>
            <person name="Postlethwait J.H."/>
            <person name="Berthelot C."/>
            <person name="Roest Crollius H."/>
            <person name="Guiguen Y."/>
        </authorList>
    </citation>
    <scope>NUCLEOTIDE SEQUENCE</scope>
    <source>
        <strain evidence="3">Concon-B</strain>
    </source>
</reference>
<evidence type="ECO:0000313" key="3">
    <source>
        <dbReference type="EMBL" id="KAJ8283049.1"/>
    </source>
</evidence>
<dbReference type="Proteomes" id="UP001152803">
    <property type="component" value="Unassembled WGS sequence"/>
</dbReference>
<sequence>MHAALKDMWSQQPFIIVPFNAGWENALEAQRHFETRLGTGMFPWCLVPLSQCTNHLQSHTKQVPAQIVSNEEAKKTILERSVFDLVKNTQFLELTDSKLLGWYLRLPAEDRKLIQDEGGLLQFLQKHPALDVIRNFVCVKRPSLEEGTQPLSSAMSTDLNKSRRPTYYGVTLCKNCGISIPCSAKTCRLCCLPTKMPEEKLCLSAQVKGRGLLPAGLKEELNLPGEGPADGSLSTLAEESFRSACDSAAEGPPAQQGAHGSPAHILSQLWEEEVESGSGTVTVYKDPSAQASFALDAQLEQHGKTPQGIVGSHRAESTGLEAETLPEYCSFDTSYEDCSDTSQSGGSSRSGSDPAERGVAADSAPGRGGYEEWSRGERADGFGPREDSRFGRGSDEFHSVMEDAPPEAEGCHTGHMAVLYDSRSVAESPQVTVSQAVDVSGDFRASYTSTRATEARWHVSARSCNTDPPHGTKNAGVNTGRPLSARDRGSQTTSAPTAEKCVVTELRMADLDFFTQEFIKLQHAQEELKEELKAKFACGAGRAAAGAGGGKDVACGCLSSQRAVRAELRLLALQRAMCQQHCWRHYYTSPEGDGSILSMEAPSENISSVLQHLEEDYGEMKRKILSGVPLDELRPLTVNSQKINSEAMYIPSEIIKDHLSEEEAPGAEQGGPQQTGELNLYRRGRARPPQRCSPERGAVRAEERTPPSLSRPSPVGPPGPHPITLPGTHRPGGSKDPDSSEAWYDAEEEFGPAPKGQKRSQEEGAEEASDGTVNRGKKHLNCFLCVTGLPSDVTEDEVRSCFRKYQVSEVSITTFSKGFRVAMMTIGCPELAEVAVREVNGRTFWGSVVKVTRVCRPGNPLPKQPGGRAQSNRAGRVGNTQGPKTSKSSTSVTVKPLQQRLEKLTNVQARPTASGTCVPQHYGTMGSFDTLMARLTQRHPEAGRERIVQALVRLREQNQGLSGLPLKAIVDMTSDLLTRPPSPEVA</sequence>
<dbReference type="SMART" id="SM00360">
    <property type="entry name" value="RRM"/>
    <property type="match status" value="1"/>
</dbReference>
<dbReference type="AlphaFoldDB" id="A0A9Q1I577"/>
<name>A0A9Q1I577_CONCO</name>
<evidence type="ECO:0000313" key="4">
    <source>
        <dbReference type="Proteomes" id="UP001152803"/>
    </source>
</evidence>
<dbReference type="Gene3D" id="3.30.70.330">
    <property type="match status" value="1"/>
</dbReference>
<dbReference type="InterPro" id="IPR000504">
    <property type="entry name" value="RRM_dom"/>
</dbReference>
<evidence type="ECO:0000256" key="1">
    <source>
        <dbReference type="SAM" id="MobiDB-lite"/>
    </source>
</evidence>
<dbReference type="EMBL" id="JAFJMO010000003">
    <property type="protein sequence ID" value="KAJ8283049.1"/>
    <property type="molecule type" value="Genomic_DNA"/>
</dbReference>
<feature type="compositionally biased region" description="Pro residues" evidence="1">
    <location>
        <begin position="714"/>
        <end position="723"/>
    </location>
</feature>
<feature type="region of interest" description="Disordered" evidence="1">
    <location>
        <begin position="462"/>
        <end position="496"/>
    </location>
</feature>
<dbReference type="InterPro" id="IPR012677">
    <property type="entry name" value="Nucleotide-bd_a/b_plait_sf"/>
</dbReference>
<feature type="region of interest" description="Disordered" evidence="1">
    <location>
        <begin position="335"/>
        <end position="411"/>
    </location>
</feature>
<feature type="compositionally biased region" description="Low complexity" evidence="1">
    <location>
        <begin position="340"/>
        <end position="353"/>
    </location>
</feature>
<feature type="region of interest" description="Disordered" evidence="1">
    <location>
        <begin position="857"/>
        <end position="893"/>
    </location>
</feature>
<dbReference type="Pfam" id="PF24812">
    <property type="entry name" value="WHD_TTC3"/>
    <property type="match status" value="1"/>
</dbReference>
<proteinExistence type="predicted"/>
<accession>A0A9Q1I577</accession>
<feature type="compositionally biased region" description="Polar residues" evidence="1">
    <location>
        <begin position="869"/>
        <end position="883"/>
    </location>
</feature>
<feature type="region of interest" description="Disordered" evidence="1">
    <location>
        <begin position="662"/>
        <end position="773"/>
    </location>
</feature>
<feature type="domain" description="RRM" evidence="2">
    <location>
        <begin position="783"/>
        <end position="852"/>
    </location>
</feature>